<evidence type="ECO:0000259" key="2">
    <source>
        <dbReference type="SMART" id="SM00943"/>
    </source>
</evidence>
<accession>A0ABU0YXC7</accession>
<feature type="region of interest" description="Disordered" evidence="1">
    <location>
        <begin position="322"/>
        <end position="353"/>
    </location>
</feature>
<dbReference type="RefSeq" id="WP_379962216.1">
    <property type="nucleotide sequence ID" value="NZ_JAUYVI010000015.1"/>
</dbReference>
<feature type="compositionally biased region" description="Basic and acidic residues" evidence="1">
    <location>
        <begin position="332"/>
        <end position="342"/>
    </location>
</feature>
<feature type="domain" description="DNA primase/polymerase bifunctional N-terminal" evidence="2">
    <location>
        <begin position="8"/>
        <end position="155"/>
    </location>
</feature>
<dbReference type="Proteomes" id="UP001230156">
    <property type="component" value="Unassembled WGS sequence"/>
</dbReference>
<feature type="compositionally biased region" description="Polar residues" evidence="1">
    <location>
        <begin position="344"/>
        <end position="353"/>
    </location>
</feature>
<reference evidence="4" key="1">
    <citation type="submission" date="2023-08" db="EMBL/GenBank/DDBJ databases">
        <title>Rhodospirillaceae gen. nov., a novel taxon isolated from the Yangtze River Yuezi River estuary sludge.</title>
        <authorList>
            <person name="Ruan L."/>
        </authorList>
    </citation>
    <scope>NUCLEOTIDE SEQUENCE [LARGE SCALE GENOMIC DNA]</scope>
    <source>
        <strain evidence="4">R-7</strain>
    </source>
</reference>
<organism evidence="3 4">
    <name type="scientific">Dongia sedimenti</name>
    <dbReference type="NCBI Taxonomy" id="3064282"/>
    <lineage>
        <taxon>Bacteria</taxon>
        <taxon>Pseudomonadati</taxon>
        <taxon>Pseudomonadota</taxon>
        <taxon>Alphaproteobacteria</taxon>
        <taxon>Rhodospirillales</taxon>
        <taxon>Dongiaceae</taxon>
        <taxon>Dongia</taxon>
    </lineage>
</organism>
<dbReference type="InterPro" id="IPR014820">
    <property type="entry name" value="PriCT_1"/>
</dbReference>
<proteinExistence type="predicted"/>
<gene>
    <name evidence="3" type="ORF">Q8A70_28445</name>
</gene>
<sequence>MAFAELQAAYSTQGVALYPLGHDKHPAIRGYEKVGTQGSSQLAMKFPAAEAAGFCAGRRNKLTVVDIDSTDDRLVDEIQARFGETPFQVVTPSGGRHLYYRHGNEPRQIRPLPDVDILGAGNVVAALSVVPKGRYQIERGTLDDLRRVPPMQNLAAAAAKPRVERGRRNTALFQHCQSVVARCDTLDDLLDCARTWASDRLEGELPDEEITKTCLSVWNYRGGRKRIMNQIVESPQWANLVADPDALALMAYLSAENGDDAEFMIADGLGAARGWPQRFVPSGRKKLLELGIIRRTKPAAPGRAAFYRWAVPWFDGQDMSFSTGLPRPGGKPGEEKQGKVIKDSLSNSTGLAA</sequence>
<dbReference type="InterPro" id="IPR015330">
    <property type="entry name" value="DNA_primase/pol_bifunc_N"/>
</dbReference>
<dbReference type="Pfam" id="PF09250">
    <property type="entry name" value="Prim-Pol"/>
    <property type="match status" value="1"/>
</dbReference>
<dbReference type="SMART" id="SM00943">
    <property type="entry name" value="Prim-Pol"/>
    <property type="match status" value="1"/>
</dbReference>
<dbReference type="SUPFAM" id="SSF56747">
    <property type="entry name" value="Prim-pol domain"/>
    <property type="match status" value="1"/>
</dbReference>
<evidence type="ECO:0000313" key="3">
    <source>
        <dbReference type="EMBL" id="MDQ7251651.1"/>
    </source>
</evidence>
<evidence type="ECO:0000313" key="4">
    <source>
        <dbReference type="Proteomes" id="UP001230156"/>
    </source>
</evidence>
<name>A0ABU0YXC7_9PROT</name>
<evidence type="ECO:0000256" key="1">
    <source>
        <dbReference type="SAM" id="MobiDB-lite"/>
    </source>
</evidence>
<comment type="caution">
    <text evidence="3">The sequence shown here is derived from an EMBL/GenBank/DDBJ whole genome shotgun (WGS) entry which is preliminary data.</text>
</comment>
<protein>
    <submittedName>
        <fullName evidence="3">Bifunctional DNA primase/polymerase</fullName>
    </submittedName>
</protein>
<dbReference type="Pfam" id="PF08708">
    <property type="entry name" value="PriCT_1"/>
    <property type="match status" value="1"/>
</dbReference>
<dbReference type="EMBL" id="JAUYVI010000015">
    <property type="protein sequence ID" value="MDQ7251651.1"/>
    <property type="molecule type" value="Genomic_DNA"/>
</dbReference>
<keyword evidence="4" id="KW-1185">Reference proteome</keyword>